<reference evidence="4 5" key="1">
    <citation type="submission" date="2024-09" db="EMBL/GenBank/DDBJ databases">
        <authorList>
            <person name="Sun Q."/>
            <person name="Mori K."/>
        </authorList>
    </citation>
    <scope>NUCLEOTIDE SEQUENCE [LARGE SCALE GENOMIC DNA]</scope>
    <source>
        <strain evidence="4 5">CCM 7759</strain>
    </source>
</reference>
<evidence type="ECO:0000259" key="1">
    <source>
        <dbReference type="Pfam" id="PF13204"/>
    </source>
</evidence>
<dbReference type="InterPro" id="IPR032260">
    <property type="entry name" value="DUF5060"/>
</dbReference>
<sequence>MNAQNAQNAPDTVPRFGLFELELEGPAQGNPYKDVRLGARFRSGPNYAEAEGFYDGDGIYRIRFMPCEEGEWTYVTESGCSSLDGIEGKFVCRAASPGEHGPVRVTNGVHFGHSDGTRYAPFGTTSLAWHLQSETLRSRTLQTLAEAPFNKLRMCVLPIAGGAGTDDFGLFPFEGSPQAGFDFTRFHPPYFAHLERCIKQLAELGIQAELILFHPYGDRRWGFDRMRAEDDDRYVRYVVARLAAFSNVWWSLACEYDLLEHKRSEDWRRLFRIIGEYDSGGHVRSISGRTTWYDTGLPWITHASLRHADVKVASDCTRQYGKPAIIDECGAEGNLPDRWGSLTPEELVMHVWEGTFRGGYVGHSESYEHPDGLLWRLHGGLLRGESVPRIAFLRRIVEEAPARMLYTSDSYDAATISVRGEYYLQYFGLHRFAFREFALPEGQYKVDVIDTWNMKVHELEGTFEGRFRIDLPGELYYALRIRRAEGAKQ</sequence>
<dbReference type="SUPFAM" id="SSF51445">
    <property type="entry name" value="(Trans)glycosidases"/>
    <property type="match status" value="1"/>
</dbReference>
<organism evidence="4 5">
    <name type="scientific">Paenibacillus chartarius</name>
    <dbReference type="NCBI Taxonomy" id="747481"/>
    <lineage>
        <taxon>Bacteria</taxon>
        <taxon>Bacillati</taxon>
        <taxon>Bacillota</taxon>
        <taxon>Bacilli</taxon>
        <taxon>Bacillales</taxon>
        <taxon>Paenibacillaceae</taxon>
        <taxon>Paenibacillus</taxon>
    </lineage>
</organism>
<dbReference type="RefSeq" id="WP_377467440.1">
    <property type="nucleotide sequence ID" value="NZ_JBHLWN010000001.1"/>
</dbReference>
<evidence type="ECO:0000259" key="2">
    <source>
        <dbReference type="Pfam" id="PF16586"/>
    </source>
</evidence>
<dbReference type="Pfam" id="PF13204">
    <property type="entry name" value="Apiosidase"/>
    <property type="match status" value="1"/>
</dbReference>
<dbReference type="PANTHER" id="PTHR37836">
    <property type="entry name" value="LMO1036 PROTEIN"/>
    <property type="match status" value="1"/>
</dbReference>
<accession>A0ABV6DDX9</accession>
<proteinExistence type="predicted"/>
<dbReference type="Gene3D" id="2.60.40.3950">
    <property type="match status" value="1"/>
</dbReference>
<dbReference type="InterPro" id="IPR013783">
    <property type="entry name" value="Ig-like_fold"/>
</dbReference>
<feature type="domain" description="DUF5605" evidence="3">
    <location>
        <begin position="412"/>
        <end position="482"/>
    </location>
</feature>
<dbReference type="InterPro" id="IPR025277">
    <property type="entry name" value="Apiosidase-like_cat_dom"/>
</dbReference>
<keyword evidence="5" id="KW-1185">Reference proteome</keyword>
<evidence type="ECO:0000313" key="4">
    <source>
        <dbReference type="EMBL" id="MFC0210847.1"/>
    </source>
</evidence>
<dbReference type="EMBL" id="JBHLWN010000001">
    <property type="protein sequence ID" value="MFC0210847.1"/>
    <property type="molecule type" value="Genomic_DNA"/>
</dbReference>
<dbReference type="InterPro" id="IPR041239">
    <property type="entry name" value="DUF5605"/>
</dbReference>
<dbReference type="Gene3D" id="3.20.20.80">
    <property type="entry name" value="Glycosidases"/>
    <property type="match status" value="1"/>
</dbReference>
<dbReference type="InterPro" id="IPR017853">
    <property type="entry name" value="GH"/>
</dbReference>
<feature type="domain" description="Apiosidase-like catalytic" evidence="1">
    <location>
        <begin position="111"/>
        <end position="363"/>
    </location>
</feature>
<evidence type="ECO:0000313" key="5">
    <source>
        <dbReference type="Proteomes" id="UP001589776"/>
    </source>
</evidence>
<dbReference type="PANTHER" id="PTHR37836:SF2">
    <property type="entry name" value="DUF4038 DOMAIN-CONTAINING PROTEIN"/>
    <property type="match status" value="1"/>
</dbReference>
<gene>
    <name evidence="4" type="ORF">ACFFK0_00030</name>
</gene>
<protein>
    <submittedName>
        <fullName evidence="4">DUF5605 domain-containing protein</fullName>
    </submittedName>
</protein>
<name>A0ABV6DDX9_9BACL</name>
<dbReference type="Pfam" id="PF16586">
    <property type="entry name" value="DUF5060"/>
    <property type="match status" value="1"/>
</dbReference>
<comment type="caution">
    <text evidence="4">The sequence shown here is derived from an EMBL/GenBank/DDBJ whole genome shotgun (WGS) entry which is preliminary data.</text>
</comment>
<dbReference type="Gene3D" id="2.60.40.10">
    <property type="entry name" value="Immunoglobulins"/>
    <property type="match status" value="1"/>
</dbReference>
<dbReference type="Pfam" id="PF18310">
    <property type="entry name" value="DUF5605"/>
    <property type="match status" value="1"/>
</dbReference>
<feature type="domain" description="DUF5060" evidence="2">
    <location>
        <begin position="12"/>
        <end position="78"/>
    </location>
</feature>
<evidence type="ECO:0000259" key="3">
    <source>
        <dbReference type="Pfam" id="PF18310"/>
    </source>
</evidence>
<dbReference type="Proteomes" id="UP001589776">
    <property type="component" value="Unassembled WGS sequence"/>
</dbReference>